<protein>
    <recommendedName>
        <fullName evidence="3">Acyl-protein thioesterase 1</fullName>
        <ecNumber evidence="2">3.1.2.22</ecNumber>
    </recommendedName>
    <alternativeName>
        <fullName evidence="8">Palmitoyl-protein hydrolase</fullName>
    </alternativeName>
</protein>
<evidence type="ECO:0000256" key="2">
    <source>
        <dbReference type="ARBA" id="ARBA00012423"/>
    </source>
</evidence>
<dbReference type="Gene3D" id="3.40.50.1820">
    <property type="entry name" value="alpha/beta hydrolase"/>
    <property type="match status" value="1"/>
</dbReference>
<keyword evidence="5" id="KW-0378">Hydrolase</keyword>
<dbReference type="Pfam" id="PF02230">
    <property type="entry name" value="Abhydrolase_2"/>
    <property type="match status" value="1"/>
</dbReference>
<evidence type="ECO:0000256" key="5">
    <source>
        <dbReference type="ARBA" id="ARBA00022801"/>
    </source>
</evidence>
<dbReference type="InterPro" id="IPR050565">
    <property type="entry name" value="LYPA1-2/EST-like"/>
</dbReference>
<keyword evidence="12" id="KW-1185">Reference proteome</keyword>
<evidence type="ECO:0000313" key="12">
    <source>
        <dbReference type="Proteomes" id="UP000481288"/>
    </source>
</evidence>
<gene>
    <name evidence="11" type="ORF">LCER1_G002573</name>
</gene>
<evidence type="ECO:0000259" key="10">
    <source>
        <dbReference type="Pfam" id="PF02230"/>
    </source>
</evidence>
<accession>A0A7D8URY0</accession>
<evidence type="ECO:0000313" key="11">
    <source>
        <dbReference type="EMBL" id="TVY56144.1"/>
    </source>
</evidence>
<dbReference type="SUPFAM" id="SSF53474">
    <property type="entry name" value="alpha/beta-Hydrolases"/>
    <property type="match status" value="1"/>
</dbReference>
<dbReference type="EC" id="3.1.2.22" evidence="2"/>
<comment type="caution">
    <text evidence="11">The sequence shown here is derived from an EMBL/GenBank/DDBJ whole genome shotgun (WGS) entry which is preliminary data.</text>
</comment>
<proteinExistence type="inferred from homology"/>
<dbReference type="PANTHER" id="PTHR10655">
    <property type="entry name" value="LYSOPHOSPHOLIPASE-RELATED"/>
    <property type="match status" value="1"/>
</dbReference>
<evidence type="ECO:0000256" key="9">
    <source>
        <dbReference type="ARBA" id="ARBA00047337"/>
    </source>
</evidence>
<evidence type="ECO:0000256" key="6">
    <source>
        <dbReference type="ARBA" id="ARBA00022832"/>
    </source>
</evidence>
<evidence type="ECO:0000256" key="4">
    <source>
        <dbReference type="ARBA" id="ARBA00022487"/>
    </source>
</evidence>
<dbReference type="GO" id="GO:0052689">
    <property type="term" value="F:carboxylic ester hydrolase activity"/>
    <property type="evidence" value="ECO:0007669"/>
    <property type="project" value="UniProtKB-KW"/>
</dbReference>
<comment type="catalytic activity">
    <reaction evidence="9">
        <text>S-hexadecanoyl-L-cysteinyl-[protein] + H2O = L-cysteinyl-[protein] + hexadecanoate + H(+)</text>
        <dbReference type="Rhea" id="RHEA:19233"/>
        <dbReference type="Rhea" id="RHEA-COMP:10131"/>
        <dbReference type="Rhea" id="RHEA-COMP:11032"/>
        <dbReference type="ChEBI" id="CHEBI:7896"/>
        <dbReference type="ChEBI" id="CHEBI:15377"/>
        <dbReference type="ChEBI" id="CHEBI:15378"/>
        <dbReference type="ChEBI" id="CHEBI:29950"/>
        <dbReference type="ChEBI" id="CHEBI:74151"/>
        <dbReference type="EC" id="3.1.2.22"/>
    </reaction>
</comment>
<sequence>MAQRRASVRRIDAPDAEASNPATFIFLHGFGDDADGWTNIAQQFHAANKLPHLTWIFPNAPHNHEAMTQAWYTPTSFSPIPVGRSSTALGEDAEEEEEHEEEEEILQSVEYIYGLVDEEIKRGVDLKRIVIGGFSQGCAVSVVAGLAGRYKGQFGGIVGLSGYLPEGKKIRRERESYVKGLMKVFLGHGTKDMLVPMRVFRDARVRVGKTVGEEALEVHEYEGLGHATSGTEFRDMCDFLERIVPQ</sequence>
<dbReference type="GO" id="GO:0005737">
    <property type="term" value="C:cytoplasm"/>
    <property type="evidence" value="ECO:0007669"/>
    <property type="project" value="TreeGrafter"/>
</dbReference>
<dbReference type="OrthoDB" id="2418081at2759"/>
<dbReference type="InterPro" id="IPR029058">
    <property type="entry name" value="AB_hydrolase_fold"/>
</dbReference>
<name>A0A7D8URY0_9HELO</name>
<comment type="similarity">
    <text evidence="1">Belongs to the AB hydrolase superfamily. AB hydrolase 2 family.</text>
</comment>
<dbReference type="InterPro" id="IPR003140">
    <property type="entry name" value="PLipase/COase/thioEstase"/>
</dbReference>
<comment type="function">
    <text evidence="7">Hydrolyzes fatty acids from S-acylated cysteine residues in proteins with a strong preference for palmitoylated G-alpha proteins over other acyl substrates. Mediates the deacylation of G-alpha proteins such as GPA1 in vivo, but has weak or no activity toward palmitoylated Ras proteins. Has weak lysophospholipase activity in vitro; however such activity may not exist in vivo.</text>
</comment>
<dbReference type="Proteomes" id="UP000481288">
    <property type="component" value="Unassembled WGS sequence"/>
</dbReference>
<dbReference type="PANTHER" id="PTHR10655:SF17">
    <property type="entry name" value="LYSOPHOSPHOLIPASE-LIKE PROTEIN 1"/>
    <property type="match status" value="1"/>
</dbReference>
<dbReference type="GO" id="GO:0008474">
    <property type="term" value="F:palmitoyl-(protein) hydrolase activity"/>
    <property type="evidence" value="ECO:0007669"/>
    <property type="project" value="UniProtKB-EC"/>
</dbReference>
<feature type="domain" description="Phospholipase/carboxylesterase/thioesterase" evidence="10">
    <location>
        <begin position="20"/>
        <end position="241"/>
    </location>
</feature>
<evidence type="ECO:0000256" key="7">
    <source>
        <dbReference type="ARBA" id="ARBA00029392"/>
    </source>
</evidence>
<organism evidence="11 12">
    <name type="scientific">Lachnellula cervina</name>
    <dbReference type="NCBI Taxonomy" id="1316786"/>
    <lineage>
        <taxon>Eukaryota</taxon>
        <taxon>Fungi</taxon>
        <taxon>Dikarya</taxon>
        <taxon>Ascomycota</taxon>
        <taxon>Pezizomycotina</taxon>
        <taxon>Leotiomycetes</taxon>
        <taxon>Helotiales</taxon>
        <taxon>Lachnaceae</taxon>
        <taxon>Lachnellula</taxon>
    </lineage>
</organism>
<evidence type="ECO:0000256" key="1">
    <source>
        <dbReference type="ARBA" id="ARBA00006499"/>
    </source>
</evidence>
<dbReference type="AlphaFoldDB" id="A0A7D8URY0"/>
<evidence type="ECO:0000256" key="3">
    <source>
        <dbReference type="ARBA" id="ARBA00014923"/>
    </source>
</evidence>
<keyword evidence="4" id="KW-0719">Serine esterase</keyword>
<dbReference type="EMBL" id="QGMG01000182">
    <property type="protein sequence ID" value="TVY56144.1"/>
    <property type="molecule type" value="Genomic_DNA"/>
</dbReference>
<keyword evidence="6" id="KW-0443">Lipid metabolism</keyword>
<evidence type="ECO:0000256" key="8">
    <source>
        <dbReference type="ARBA" id="ARBA00031195"/>
    </source>
</evidence>
<reference evidence="11 12" key="1">
    <citation type="submission" date="2018-05" db="EMBL/GenBank/DDBJ databases">
        <title>Whole genome sequencing for identification of molecular markers to develop diagnostic detection tools for the regulated plant pathogen Lachnellula willkommii.</title>
        <authorList>
            <person name="Giroux E."/>
            <person name="Bilodeau G."/>
        </authorList>
    </citation>
    <scope>NUCLEOTIDE SEQUENCE [LARGE SCALE GENOMIC DNA]</scope>
    <source>
        <strain evidence="11 12">CBS 625.97</strain>
    </source>
</reference>
<dbReference type="GO" id="GO:0006631">
    <property type="term" value="P:fatty acid metabolic process"/>
    <property type="evidence" value="ECO:0007669"/>
    <property type="project" value="UniProtKB-KW"/>
</dbReference>
<keyword evidence="6" id="KW-0276">Fatty acid metabolism</keyword>